<sequence>MTTHPDLLHLKEVINDGIVWIQANEPETLEFSLWESQSEEGGEGVKLCLYASSAAMERHEATDAYKQFMSTMMEEELTTGAPVIIKGSFCAAFRR</sequence>
<dbReference type="AlphaFoldDB" id="A0A4U0TKM9"/>
<dbReference type="OrthoDB" id="10011777at2759"/>
<keyword evidence="2" id="KW-1185">Reference proteome</keyword>
<dbReference type="Proteomes" id="UP000308549">
    <property type="component" value="Unassembled WGS sequence"/>
</dbReference>
<dbReference type="EMBL" id="NAJL01000074">
    <property type="protein sequence ID" value="TKA22453.1"/>
    <property type="molecule type" value="Genomic_DNA"/>
</dbReference>
<name>A0A4U0TKM9_9PEZI</name>
<comment type="caution">
    <text evidence="1">The sequence shown here is derived from an EMBL/GenBank/DDBJ whole genome shotgun (WGS) entry which is preliminary data.</text>
</comment>
<dbReference type="InterPro" id="IPR011008">
    <property type="entry name" value="Dimeric_a/b-barrel"/>
</dbReference>
<accession>A0A4U0TKM9</accession>
<reference evidence="1 2" key="1">
    <citation type="submission" date="2017-03" db="EMBL/GenBank/DDBJ databases">
        <title>Genomes of endolithic fungi from Antarctica.</title>
        <authorList>
            <person name="Coleine C."/>
            <person name="Masonjones S."/>
            <person name="Stajich J.E."/>
        </authorList>
    </citation>
    <scope>NUCLEOTIDE SEQUENCE [LARGE SCALE GENOMIC DNA]</scope>
    <source>
        <strain evidence="1 2">CCFEE 6315</strain>
    </source>
</reference>
<proteinExistence type="predicted"/>
<organism evidence="1 2">
    <name type="scientific">Salinomyces thailandicus</name>
    <dbReference type="NCBI Taxonomy" id="706561"/>
    <lineage>
        <taxon>Eukaryota</taxon>
        <taxon>Fungi</taxon>
        <taxon>Dikarya</taxon>
        <taxon>Ascomycota</taxon>
        <taxon>Pezizomycotina</taxon>
        <taxon>Dothideomycetes</taxon>
        <taxon>Dothideomycetidae</taxon>
        <taxon>Mycosphaerellales</taxon>
        <taxon>Teratosphaeriaceae</taxon>
        <taxon>Salinomyces</taxon>
    </lineage>
</organism>
<dbReference type="SUPFAM" id="SSF54909">
    <property type="entry name" value="Dimeric alpha+beta barrel"/>
    <property type="match status" value="1"/>
</dbReference>
<protein>
    <recommendedName>
        <fullName evidence="3">ABM domain-containing protein</fullName>
    </recommendedName>
</protein>
<evidence type="ECO:0000313" key="1">
    <source>
        <dbReference type="EMBL" id="TKA22453.1"/>
    </source>
</evidence>
<gene>
    <name evidence="1" type="ORF">B0A50_07996</name>
</gene>
<evidence type="ECO:0008006" key="3">
    <source>
        <dbReference type="Google" id="ProtNLM"/>
    </source>
</evidence>
<evidence type="ECO:0000313" key="2">
    <source>
        <dbReference type="Proteomes" id="UP000308549"/>
    </source>
</evidence>
<dbReference type="Gene3D" id="3.30.70.100">
    <property type="match status" value="1"/>
</dbReference>